<dbReference type="InterPro" id="IPR039426">
    <property type="entry name" value="TonB-dep_rcpt-like"/>
</dbReference>
<keyword evidence="9 10" id="KW-0998">Cell outer membrane</keyword>
<feature type="domain" description="TonB-dependent receptor-like beta-barrel" evidence="14">
    <location>
        <begin position="172"/>
        <end position="559"/>
    </location>
</feature>
<dbReference type="SUPFAM" id="SSF56935">
    <property type="entry name" value="Porins"/>
    <property type="match status" value="1"/>
</dbReference>
<reference evidence="16 17" key="1">
    <citation type="journal article" date="2023" name="Ecotoxicol. Environ. Saf.">
        <title>Mercury remediation potential of mercury-resistant strain Rheinheimera metallidurans sp. nov. isolated from a municipal waste dumping site.</title>
        <authorList>
            <person name="Yadav V."/>
            <person name="Manjhi A."/>
            <person name="Vadakedath N."/>
        </authorList>
    </citation>
    <scope>NUCLEOTIDE SEQUENCE [LARGE SCALE GENOMIC DNA]</scope>
    <source>
        <strain evidence="16 17">E-49</strain>
    </source>
</reference>
<name>A0ABU8C7H7_9GAMM</name>
<comment type="subcellular location">
    <subcellularLocation>
        <location evidence="1 10">Cell outer membrane</location>
        <topology evidence="1 10">Multi-pass membrane protein</topology>
    </subcellularLocation>
</comment>
<dbReference type="Pfam" id="PF07715">
    <property type="entry name" value="Plug"/>
    <property type="match status" value="1"/>
</dbReference>
<keyword evidence="5 13" id="KW-0732">Signal</keyword>
<organism evidence="16 17">
    <name type="scientific">Rheinheimera muenzenbergensis</name>
    <dbReference type="NCBI Taxonomy" id="1193628"/>
    <lineage>
        <taxon>Bacteria</taxon>
        <taxon>Pseudomonadati</taxon>
        <taxon>Pseudomonadota</taxon>
        <taxon>Gammaproteobacteria</taxon>
        <taxon>Chromatiales</taxon>
        <taxon>Chromatiaceae</taxon>
        <taxon>Rheinheimera</taxon>
    </lineage>
</organism>
<dbReference type="InterPro" id="IPR037066">
    <property type="entry name" value="Plug_dom_sf"/>
</dbReference>
<keyword evidence="6" id="KW-0406">Ion transport</keyword>
<dbReference type="Proteomes" id="UP001375382">
    <property type="component" value="Unassembled WGS sequence"/>
</dbReference>
<evidence type="ECO:0000256" key="3">
    <source>
        <dbReference type="ARBA" id="ARBA00022452"/>
    </source>
</evidence>
<evidence type="ECO:0000256" key="4">
    <source>
        <dbReference type="ARBA" id="ARBA00022692"/>
    </source>
</evidence>
<keyword evidence="2 10" id="KW-0813">Transport</keyword>
<keyword evidence="17" id="KW-1185">Reference proteome</keyword>
<feature type="signal peptide" evidence="13">
    <location>
        <begin position="1"/>
        <end position="19"/>
    </location>
</feature>
<comment type="caution">
    <text evidence="16">The sequence shown here is derived from an EMBL/GenBank/DDBJ whole genome shotgun (WGS) entry which is preliminary data.</text>
</comment>
<dbReference type="PROSITE" id="PS52016">
    <property type="entry name" value="TONB_DEPENDENT_REC_3"/>
    <property type="match status" value="1"/>
</dbReference>
<dbReference type="InterPro" id="IPR036942">
    <property type="entry name" value="Beta-barrel_TonB_sf"/>
</dbReference>
<evidence type="ECO:0000256" key="7">
    <source>
        <dbReference type="ARBA" id="ARBA00023077"/>
    </source>
</evidence>
<evidence type="ECO:0000256" key="10">
    <source>
        <dbReference type="PROSITE-ProRule" id="PRU01360"/>
    </source>
</evidence>
<feature type="domain" description="TonB-dependent receptor plug" evidence="15">
    <location>
        <begin position="38"/>
        <end position="142"/>
    </location>
</feature>
<gene>
    <name evidence="16" type="ORF">MN202_11645</name>
</gene>
<dbReference type="PANTHER" id="PTHR30069">
    <property type="entry name" value="TONB-DEPENDENT OUTER MEMBRANE RECEPTOR"/>
    <property type="match status" value="1"/>
</dbReference>
<evidence type="ECO:0000259" key="15">
    <source>
        <dbReference type="Pfam" id="PF07715"/>
    </source>
</evidence>
<dbReference type="InterPro" id="IPR012910">
    <property type="entry name" value="Plug_dom"/>
</dbReference>
<proteinExistence type="inferred from homology"/>
<dbReference type="RefSeq" id="WP_335736301.1">
    <property type="nucleotide sequence ID" value="NZ_JALAAR010000009.1"/>
</dbReference>
<keyword evidence="3 10" id="KW-1134">Transmembrane beta strand</keyword>
<dbReference type="CDD" id="cd01347">
    <property type="entry name" value="ligand_gated_channel"/>
    <property type="match status" value="1"/>
</dbReference>
<evidence type="ECO:0000256" key="13">
    <source>
        <dbReference type="SAM" id="SignalP"/>
    </source>
</evidence>
<dbReference type="PANTHER" id="PTHR30069:SF53">
    <property type="entry name" value="COLICIN I RECEPTOR-RELATED"/>
    <property type="match status" value="1"/>
</dbReference>
<sequence length="586" mass="63998">MFKPALAAVLVASCFSANAEDIEHISIYANRTATAEAEVLASVTLLERDDIVARQAADLPALLAQLPGINVARSGGRGQLSSVFIRGGEAKHTLILIDGVRSGSATAGAKSLAMLPLELIERIEIIRGPRAAFYGADAMAGVIAISTRRAEVAEINANAGSNGQIGADVSASYRGDNVNLHATVGTQQADGINAQTNADPDRDGYRQRFAKLAGAYQSHVGQWSAQADVSSGYYQYDNQWGSEDAADTLNRTFILGWQHDIGATQHQAQLSRQRDRDVSFGPQSRSPFQTDRDEFSYQLTSPLTEAVSAIGGVNWYQESVAASAPAYLQSARKNRALFSGISVDQAAVSFDAVVRRDLDSQFGGANTWQLAAAYQLNSLWSLRAGRAASFKAPSFNDLYYPGSENPALRPERAIEDEIALRYRDASLTLNLTWFDRNVSDLLQWGNGKMENIAKANIRGVETSAEVTLQAFSYSFSYTWLDARDDANKRLARRPEHAAHWRGAYQFTDWSMFITADYQSKTQQGPFDPLPKLPGFTQWGFGAQFDLSDQLVIRAKIDNLTDKHYQTVAGYNSYGVTANVGVSYLLH</sequence>
<evidence type="ECO:0000313" key="17">
    <source>
        <dbReference type="Proteomes" id="UP001375382"/>
    </source>
</evidence>
<evidence type="ECO:0000256" key="11">
    <source>
        <dbReference type="RuleBase" id="RU003357"/>
    </source>
</evidence>
<evidence type="ECO:0000313" key="16">
    <source>
        <dbReference type="EMBL" id="MEH8017892.1"/>
    </source>
</evidence>
<evidence type="ECO:0000259" key="14">
    <source>
        <dbReference type="Pfam" id="PF00593"/>
    </source>
</evidence>
<comment type="similarity">
    <text evidence="10 11">Belongs to the TonB-dependent receptor family.</text>
</comment>
<dbReference type="Gene3D" id="2.40.170.20">
    <property type="entry name" value="TonB-dependent receptor, beta-barrel domain"/>
    <property type="match status" value="1"/>
</dbReference>
<dbReference type="Gene3D" id="2.170.130.10">
    <property type="entry name" value="TonB-dependent receptor, plug domain"/>
    <property type="match status" value="1"/>
</dbReference>
<evidence type="ECO:0000256" key="9">
    <source>
        <dbReference type="ARBA" id="ARBA00023237"/>
    </source>
</evidence>
<evidence type="ECO:0000256" key="2">
    <source>
        <dbReference type="ARBA" id="ARBA00022448"/>
    </source>
</evidence>
<keyword evidence="16" id="KW-0675">Receptor</keyword>
<keyword evidence="7 11" id="KW-0798">TonB box</keyword>
<protein>
    <submittedName>
        <fullName evidence="16">TonB-dependent receptor</fullName>
    </submittedName>
</protein>
<accession>A0ABU8C7H7</accession>
<feature type="region of interest" description="Disordered" evidence="12">
    <location>
        <begin position="266"/>
        <end position="290"/>
    </location>
</feature>
<evidence type="ECO:0000256" key="1">
    <source>
        <dbReference type="ARBA" id="ARBA00004571"/>
    </source>
</evidence>
<dbReference type="InterPro" id="IPR000531">
    <property type="entry name" value="Beta-barrel_TonB"/>
</dbReference>
<evidence type="ECO:0000256" key="6">
    <source>
        <dbReference type="ARBA" id="ARBA00023065"/>
    </source>
</evidence>
<feature type="chain" id="PRO_5047338688" evidence="13">
    <location>
        <begin position="20"/>
        <end position="586"/>
    </location>
</feature>
<keyword evidence="8 10" id="KW-0472">Membrane</keyword>
<dbReference type="EMBL" id="JALAAR010000009">
    <property type="protein sequence ID" value="MEH8017892.1"/>
    <property type="molecule type" value="Genomic_DNA"/>
</dbReference>
<evidence type="ECO:0000256" key="12">
    <source>
        <dbReference type="SAM" id="MobiDB-lite"/>
    </source>
</evidence>
<dbReference type="Pfam" id="PF00593">
    <property type="entry name" value="TonB_dep_Rec_b-barrel"/>
    <property type="match status" value="1"/>
</dbReference>
<keyword evidence="4 10" id="KW-0812">Transmembrane</keyword>
<evidence type="ECO:0000256" key="8">
    <source>
        <dbReference type="ARBA" id="ARBA00023136"/>
    </source>
</evidence>
<evidence type="ECO:0000256" key="5">
    <source>
        <dbReference type="ARBA" id="ARBA00022729"/>
    </source>
</evidence>